<feature type="chain" id="PRO_5039352516" description="LysM domain-containing protein" evidence="4">
    <location>
        <begin position="22"/>
        <end position="491"/>
    </location>
</feature>
<dbReference type="EMBL" id="JAHLFG010000062">
    <property type="protein sequence ID" value="MBU3827007.1"/>
    <property type="molecule type" value="Genomic_DNA"/>
</dbReference>
<evidence type="ECO:0000256" key="4">
    <source>
        <dbReference type="SAM" id="SignalP"/>
    </source>
</evidence>
<dbReference type="AlphaFoldDB" id="A0A9E2KQ51"/>
<keyword evidence="1" id="KW-0175">Coiled coil</keyword>
<feature type="compositionally biased region" description="Polar residues" evidence="2">
    <location>
        <begin position="422"/>
        <end position="435"/>
    </location>
</feature>
<evidence type="ECO:0000256" key="2">
    <source>
        <dbReference type="SAM" id="MobiDB-lite"/>
    </source>
</evidence>
<name>A0A9E2KQ51_9GAMM</name>
<dbReference type="Gene3D" id="3.10.350.10">
    <property type="entry name" value="LysM domain"/>
    <property type="match status" value="1"/>
</dbReference>
<accession>A0A9E2KQ51</accession>
<feature type="region of interest" description="Disordered" evidence="2">
    <location>
        <begin position="334"/>
        <end position="385"/>
    </location>
</feature>
<evidence type="ECO:0008006" key="7">
    <source>
        <dbReference type="Google" id="ProtNLM"/>
    </source>
</evidence>
<feature type="coiled-coil region" evidence="1">
    <location>
        <begin position="201"/>
        <end position="260"/>
    </location>
</feature>
<reference evidence="5" key="1">
    <citation type="journal article" date="2021" name="PeerJ">
        <title>Extensive microbial diversity within the chicken gut microbiome revealed by metagenomics and culture.</title>
        <authorList>
            <person name="Gilroy R."/>
            <person name="Ravi A."/>
            <person name="Getino M."/>
            <person name="Pursley I."/>
            <person name="Horton D.L."/>
            <person name="Alikhan N.F."/>
            <person name="Baker D."/>
            <person name="Gharbi K."/>
            <person name="Hall N."/>
            <person name="Watson M."/>
            <person name="Adriaenssens E.M."/>
            <person name="Foster-Nyarko E."/>
            <person name="Jarju S."/>
            <person name="Secka A."/>
            <person name="Antonio M."/>
            <person name="Oren A."/>
            <person name="Chaudhuri R.R."/>
            <person name="La Ragione R."/>
            <person name="Hildebrand F."/>
            <person name="Pallen M.J."/>
        </authorList>
    </citation>
    <scope>NUCLEOTIDE SEQUENCE</scope>
    <source>
        <strain evidence="5">687</strain>
    </source>
</reference>
<reference evidence="5" key="2">
    <citation type="submission" date="2021-04" db="EMBL/GenBank/DDBJ databases">
        <authorList>
            <person name="Gilroy R."/>
        </authorList>
    </citation>
    <scope>NUCLEOTIDE SEQUENCE</scope>
    <source>
        <strain evidence="5">687</strain>
    </source>
</reference>
<keyword evidence="3" id="KW-0472">Membrane</keyword>
<sequence>MRKLSWALLALGAVAVLSAHGTPVTSTSGSAATPTAVASTLLPTNTASLPPNVSVSPAGAYYYQVQRNDTIWSIAKRFLPAVPTVDEYQVIAAIYRANPQAFLHGDVNLLQQVRLTIPPLEVMAQEKQQTGIDLLRGKIRALPSLESRRAPAPKRLTALQEKAQAQTLTPPVVGARVDEAVAVAPLLHAKPQAQELLADEVKTLKQRLADEIFKLQQAKAQLQDEVNALQAKMARMQQQSQAQEEQLKALEQQLTKLQTQRPPLVPSGALLWILLSISLTTLILVVLLFSVKLCKRKLRKLPPSKELSSMTSVQQTAKDEVAHPATNVSLNASTTQEAAGQTKPPVTPAPSAAVETSGPSVVTPATADYQGKPQLTPSSKPRSKRTVELMEVVNWTVPPEDDFVPVLSKTPLAQAPARKHQLPSTASLSQLSSLGNRRRTQRTLQANLNLAELNFKAGKLNEAQALLQALKASGDARFARRAQELEQRYVK</sequence>
<organism evidence="5 6">
    <name type="scientific">Candidatus Anaerobiospirillum merdipullorum</name>
    <dbReference type="NCBI Taxonomy" id="2838450"/>
    <lineage>
        <taxon>Bacteria</taxon>
        <taxon>Pseudomonadati</taxon>
        <taxon>Pseudomonadota</taxon>
        <taxon>Gammaproteobacteria</taxon>
        <taxon>Aeromonadales</taxon>
        <taxon>Succinivibrionaceae</taxon>
        <taxon>Anaerobiospirillum</taxon>
    </lineage>
</organism>
<keyword evidence="3" id="KW-1133">Transmembrane helix</keyword>
<evidence type="ECO:0000313" key="5">
    <source>
        <dbReference type="EMBL" id="MBU3827007.1"/>
    </source>
</evidence>
<feature type="transmembrane region" description="Helical" evidence="3">
    <location>
        <begin position="269"/>
        <end position="291"/>
    </location>
</feature>
<dbReference type="InterPro" id="IPR020012">
    <property type="entry name" value="LysM_FimV"/>
</dbReference>
<dbReference type="Proteomes" id="UP000824150">
    <property type="component" value="Unassembled WGS sequence"/>
</dbReference>
<proteinExistence type="predicted"/>
<evidence type="ECO:0000256" key="1">
    <source>
        <dbReference type="SAM" id="Coils"/>
    </source>
</evidence>
<gene>
    <name evidence="5" type="ORF">IAA31_05905</name>
</gene>
<feature type="region of interest" description="Disordered" evidence="2">
    <location>
        <begin position="414"/>
        <end position="438"/>
    </location>
</feature>
<feature type="signal peptide" evidence="4">
    <location>
        <begin position="1"/>
        <end position="21"/>
    </location>
</feature>
<dbReference type="InterPro" id="IPR018392">
    <property type="entry name" value="LysM"/>
</dbReference>
<keyword evidence="3" id="KW-0812">Transmembrane</keyword>
<evidence type="ECO:0000313" key="6">
    <source>
        <dbReference type="Proteomes" id="UP000824150"/>
    </source>
</evidence>
<dbReference type="InterPro" id="IPR036779">
    <property type="entry name" value="LysM_dom_sf"/>
</dbReference>
<keyword evidence="4" id="KW-0732">Signal</keyword>
<dbReference type="CDD" id="cd00118">
    <property type="entry name" value="LysM"/>
    <property type="match status" value="1"/>
</dbReference>
<comment type="caution">
    <text evidence="5">The sequence shown here is derived from an EMBL/GenBank/DDBJ whole genome shotgun (WGS) entry which is preliminary data.</text>
</comment>
<protein>
    <recommendedName>
        <fullName evidence="7">LysM domain-containing protein</fullName>
    </recommendedName>
</protein>
<dbReference type="NCBIfam" id="TIGR03505">
    <property type="entry name" value="FimV_core"/>
    <property type="match status" value="1"/>
</dbReference>
<evidence type="ECO:0000256" key="3">
    <source>
        <dbReference type="SAM" id="Phobius"/>
    </source>
</evidence>